<keyword evidence="4" id="KW-1185">Reference proteome</keyword>
<gene>
    <name evidence="3" type="ORF">pdam_00011814</name>
</gene>
<keyword evidence="2" id="KW-0732">Signal</keyword>
<evidence type="ECO:0000256" key="2">
    <source>
        <dbReference type="SAM" id="SignalP"/>
    </source>
</evidence>
<protein>
    <submittedName>
        <fullName evidence="3">Uncharacterized protein</fullName>
    </submittedName>
</protein>
<evidence type="ECO:0000256" key="1">
    <source>
        <dbReference type="SAM" id="MobiDB-lite"/>
    </source>
</evidence>
<reference evidence="3 4" key="1">
    <citation type="journal article" date="2018" name="Sci. Rep.">
        <title>Comparative analysis of the Pocillopora damicornis genome highlights role of immune system in coral evolution.</title>
        <authorList>
            <person name="Cunning R."/>
            <person name="Bay R.A."/>
            <person name="Gillette P."/>
            <person name="Baker A.C."/>
            <person name="Traylor-Knowles N."/>
        </authorList>
    </citation>
    <scope>NUCLEOTIDE SEQUENCE [LARGE SCALE GENOMIC DNA]</scope>
    <source>
        <strain evidence="3">RSMAS</strain>
        <tissue evidence="3">Whole animal</tissue>
    </source>
</reference>
<feature type="signal peptide" evidence="2">
    <location>
        <begin position="1"/>
        <end position="20"/>
    </location>
</feature>
<dbReference type="Proteomes" id="UP000275408">
    <property type="component" value="Unassembled WGS sequence"/>
</dbReference>
<feature type="compositionally biased region" description="Polar residues" evidence="1">
    <location>
        <begin position="91"/>
        <end position="100"/>
    </location>
</feature>
<name>A0A3M6TAH5_POCDA</name>
<feature type="chain" id="PRO_5018193989" evidence="2">
    <location>
        <begin position="21"/>
        <end position="476"/>
    </location>
</feature>
<comment type="caution">
    <text evidence="3">The sequence shown here is derived from an EMBL/GenBank/DDBJ whole genome shotgun (WGS) entry which is preliminary data.</text>
</comment>
<dbReference type="AlphaFoldDB" id="A0A3M6TAH5"/>
<sequence length="476" mass="52717">MHLLISFLLLFGSLCSLVSGRPSPQWLYQQIHALPDDGNKHATAELHTKKSEIPFKRKDGVKRLFNFLDSAIQESGSGSGEGSADDHVTMATEQHVSTTGSKRKQPAVVGNPVSPKKQKTTSFGDSPQKKKEAQGHGVNEGQLPINGRKKVSYDASSNLQSHYAATNQQGLQKFTVPQQTAGYMSNSGLQSVKYSPNISFHSRTMHGSQRKTTGYSVAGQRTQSYGDGVSSRRPPAIPVRSQVSASQGLPVQALPAQNLIHGVPHRSNIQRPFYTTFTFTFPNSYRDYYRSKGIKSTEPLQGNAYGQLQRQRNHFHQQVRALIPGRVPLAQPYNRYPYPASLTGVPGQTRGAIQSHFQYNPHSVAVSRARFPVFPRVVNTPPNAASFPGKFYYRNTIPKQQASFARNAQGSFHTYSYPLLQRAQVGRAVISRKPQSQIPMSSLTAAAARGLRQLSHTQPWLNQSGLRLLHKKRHVQ</sequence>
<evidence type="ECO:0000313" key="4">
    <source>
        <dbReference type="Proteomes" id="UP000275408"/>
    </source>
</evidence>
<organism evidence="3 4">
    <name type="scientific">Pocillopora damicornis</name>
    <name type="common">Cauliflower coral</name>
    <name type="synonym">Millepora damicornis</name>
    <dbReference type="NCBI Taxonomy" id="46731"/>
    <lineage>
        <taxon>Eukaryota</taxon>
        <taxon>Metazoa</taxon>
        <taxon>Cnidaria</taxon>
        <taxon>Anthozoa</taxon>
        <taxon>Hexacorallia</taxon>
        <taxon>Scleractinia</taxon>
        <taxon>Astrocoeniina</taxon>
        <taxon>Pocilloporidae</taxon>
        <taxon>Pocillopora</taxon>
    </lineage>
</organism>
<dbReference type="EMBL" id="RCHS01004016">
    <property type="protein sequence ID" value="RMX38400.1"/>
    <property type="molecule type" value="Genomic_DNA"/>
</dbReference>
<proteinExistence type="predicted"/>
<feature type="region of interest" description="Disordered" evidence="1">
    <location>
        <begin position="91"/>
        <end position="147"/>
    </location>
</feature>
<evidence type="ECO:0000313" key="3">
    <source>
        <dbReference type="EMBL" id="RMX38400.1"/>
    </source>
</evidence>
<accession>A0A3M6TAH5</accession>